<dbReference type="InterPro" id="IPR044218">
    <property type="entry name" value="SWEETIE"/>
</dbReference>
<dbReference type="GO" id="GO:0005975">
    <property type="term" value="P:carbohydrate metabolic process"/>
    <property type="evidence" value="ECO:0007669"/>
    <property type="project" value="InterPro"/>
</dbReference>
<proteinExistence type="predicted"/>
<reference evidence="2" key="1">
    <citation type="submission" date="2023-02" db="EMBL/GenBank/DDBJ databases">
        <title>Genome of toxic invasive species Heracleum sosnowskyi carries increased number of genes despite the absence of recent whole-genome duplications.</title>
        <authorList>
            <person name="Schelkunov M."/>
            <person name="Shtratnikova V."/>
            <person name="Makarenko M."/>
            <person name="Klepikova A."/>
            <person name="Omelchenko D."/>
            <person name="Novikova G."/>
            <person name="Obukhova E."/>
            <person name="Bogdanov V."/>
            <person name="Penin A."/>
            <person name="Logacheva M."/>
        </authorList>
    </citation>
    <scope>NUCLEOTIDE SEQUENCE</scope>
    <source>
        <strain evidence="2">Hsosn_3</strain>
        <tissue evidence="2">Leaf</tissue>
    </source>
</reference>
<reference evidence="2" key="2">
    <citation type="submission" date="2023-05" db="EMBL/GenBank/DDBJ databases">
        <authorList>
            <person name="Schelkunov M.I."/>
        </authorList>
    </citation>
    <scope>NUCLEOTIDE SEQUENCE</scope>
    <source>
        <strain evidence="2">Hsosn_3</strain>
        <tissue evidence="2">Leaf</tissue>
    </source>
</reference>
<organism evidence="2 3">
    <name type="scientific">Heracleum sosnowskyi</name>
    <dbReference type="NCBI Taxonomy" id="360622"/>
    <lineage>
        <taxon>Eukaryota</taxon>
        <taxon>Viridiplantae</taxon>
        <taxon>Streptophyta</taxon>
        <taxon>Embryophyta</taxon>
        <taxon>Tracheophyta</taxon>
        <taxon>Spermatophyta</taxon>
        <taxon>Magnoliopsida</taxon>
        <taxon>eudicotyledons</taxon>
        <taxon>Gunneridae</taxon>
        <taxon>Pentapetalae</taxon>
        <taxon>asterids</taxon>
        <taxon>campanulids</taxon>
        <taxon>Apiales</taxon>
        <taxon>Apiaceae</taxon>
        <taxon>Apioideae</taxon>
        <taxon>apioid superclade</taxon>
        <taxon>Tordylieae</taxon>
        <taxon>Tordyliinae</taxon>
        <taxon>Heracleum</taxon>
    </lineage>
</organism>
<dbReference type="EMBL" id="JAUIZM010000011">
    <property type="protein sequence ID" value="KAK1357513.1"/>
    <property type="molecule type" value="Genomic_DNA"/>
</dbReference>
<feature type="compositionally biased region" description="Basic and acidic residues" evidence="1">
    <location>
        <begin position="419"/>
        <end position="437"/>
    </location>
</feature>
<feature type="compositionally biased region" description="Basic and acidic residues" evidence="1">
    <location>
        <begin position="487"/>
        <end position="515"/>
    </location>
</feature>
<evidence type="ECO:0000313" key="3">
    <source>
        <dbReference type="Proteomes" id="UP001237642"/>
    </source>
</evidence>
<feature type="compositionally biased region" description="Basic and acidic residues" evidence="1">
    <location>
        <begin position="597"/>
        <end position="611"/>
    </location>
</feature>
<accession>A0AAD8M315</accession>
<dbReference type="PANTHER" id="PTHR46975">
    <property type="entry name" value="PROTEIN SWEETIE"/>
    <property type="match status" value="1"/>
</dbReference>
<sequence length="611" mass="68132">MDICEELLQVFFYSTFMEDTWDSLAISVLSQIVQNCPREFLEADNFSYLAAELCLAFLFKFLQSANATSPCPPSCEDLISVSLTAAKEILWRSEIKKQLQLMLAYISMGYKCSEGASTESCFSKANDFLQSISQILKDQVYDKSKLGEDGISLIRTIIGACVNLFISLTKDCIKSIHLVENKKPNSCKLLQMKLAFSLEQMTSFAKLAYEIESFGDNDESKQMLYTVLSNCTRCIQASLTDQEKQVKLVGLQVLRSILLHGNHAESSCFLIFFISEILKDVITIVQQNLVKPINMEAVLVTGECLKILMLLQTLSSSTECQKGLMHLLLEVVVLVFLTTDTDNSQEVNDLRNTAVRLVSQLAQIPKSATYFKDVLLAMPAGRREQLQAVIRASVMQDQKATQTKSSTPQLVIKLPPQAEESKDKMVASSPPKEHENSSEEEEDDDWDTFQSIPASANEVDRSTKVEETNEVDPSAKVEDTNTVDPSTKVEETNDVDPSTKVEETNEVDPSTKVEETNEVDPSTKVEGTNEVAPSTKAEETNEVDPSTKVEETNKIPIDVSTEDTEFQDEREILFAVEGTDESKDLNSDFEEGTNKVNVEKEEVEGKDITDN</sequence>
<dbReference type="Proteomes" id="UP001237642">
    <property type="component" value="Unassembled WGS sequence"/>
</dbReference>
<keyword evidence="3" id="KW-1185">Reference proteome</keyword>
<dbReference type="AlphaFoldDB" id="A0AAD8M315"/>
<gene>
    <name evidence="2" type="ORF">POM88_050769</name>
</gene>
<evidence type="ECO:0000313" key="2">
    <source>
        <dbReference type="EMBL" id="KAK1357513.1"/>
    </source>
</evidence>
<feature type="compositionally biased region" description="Basic and acidic residues" evidence="1">
    <location>
        <begin position="458"/>
        <end position="479"/>
    </location>
</feature>
<name>A0AAD8M315_9APIA</name>
<comment type="caution">
    <text evidence="2">The sequence shown here is derived from an EMBL/GenBank/DDBJ whole genome shotgun (WGS) entry which is preliminary data.</text>
</comment>
<protein>
    <submittedName>
        <fullName evidence="2">Uncharacterized protein</fullName>
    </submittedName>
</protein>
<feature type="region of interest" description="Disordered" evidence="1">
    <location>
        <begin position="398"/>
        <end position="611"/>
    </location>
</feature>
<feature type="compositionally biased region" description="Polar residues" evidence="1">
    <location>
        <begin position="398"/>
        <end position="409"/>
    </location>
</feature>
<dbReference type="PANTHER" id="PTHR46975:SF2">
    <property type="entry name" value="PROTEIN SWEETIE"/>
    <property type="match status" value="1"/>
</dbReference>
<feature type="compositionally biased region" description="Acidic residues" evidence="1">
    <location>
        <begin position="438"/>
        <end position="447"/>
    </location>
</feature>
<evidence type="ECO:0000256" key="1">
    <source>
        <dbReference type="SAM" id="MobiDB-lite"/>
    </source>
</evidence>